<feature type="region of interest" description="Disordered" evidence="1">
    <location>
        <begin position="1"/>
        <end position="25"/>
    </location>
</feature>
<feature type="compositionally biased region" description="Polar residues" evidence="1">
    <location>
        <begin position="1"/>
        <end position="14"/>
    </location>
</feature>
<evidence type="ECO:0000313" key="3">
    <source>
        <dbReference type="Proteomes" id="UP001367676"/>
    </source>
</evidence>
<organism evidence="2 3">
    <name type="scientific">Parthenolecanium corni</name>
    <dbReference type="NCBI Taxonomy" id="536013"/>
    <lineage>
        <taxon>Eukaryota</taxon>
        <taxon>Metazoa</taxon>
        <taxon>Ecdysozoa</taxon>
        <taxon>Arthropoda</taxon>
        <taxon>Hexapoda</taxon>
        <taxon>Insecta</taxon>
        <taxon>Pterygota</taxon>
        <taxon>Neoptera</taxon>
        <taxon>Paraneoptera</taxon>
        <taxon>Hemiptera</taxon>
        <taxon>Sternorrhyncha</taxon>
        <taxon>Coccoidea</taxon>
        <taxon>Coccidae</taxon>
        <taxon>Parthenolecanium</taxon>
    </lineage>
</organism>
<sequence>MEMTKQKSYSNTHQVGARTDPEQIEKPGFTNEQFFPSLPIERPCQHRKSISSYYAESHAQNKKIEQAQPCAKRVSVANSQMQQTCGGKFPVAIPCLQIDRFREKYPNLLVSYLLWFLMSRKPFRVDVNIAKGSLGALTSLFDIYEWLSRLEMRIKDCTTS</sequence>
<proteinExistence type="predicted"/>
<comment type="caution">
    <text evidence="2">The sequence shown here is derived from an EMBL/GenBank/DDBJ whole genome shotgun (WGS) entry which is preliminary data.</text>
</comment>
<dbReference type="AlphaFoldDB" id="A0AAN9TM10"/>
<protein>
    <submittedName>
        <fullName evidence="2">Uncharacterized protein</fullName>
    </submittedName>
</protein>
<reference evidence="2 3" key="1">
    <citation type="submission" date="2024-03" db="EMBL/GenBank/DDBJ databases">
        <title>Adaptation during the transition from Ophiocordyceps entomopathogen to insect associate is accompanied by gene loss and intensified selection.</title>
        <authorList>
            <person name="Ward C.M."/>
            <person name="Onetto C.A."/>
            <person name="Borneman A.R."/>
        </authorList>
    </citation>
    <scope>NUCLEOTIDE SEQUENCE [LARGE SCALE GENOMIC DNA]</scope>
    <source>
        <strain evidence="2">AWRI1</strain>
        <tissue evidence="2">Single Adult Female</tissue>
    </source>
</reference>
<dbReference type="EMBL" id="JBBCAQ010000010">
    <property type="protein sequence ID" value="KAK7601162.1"/>
    <property type="molecule type" value="Genomic_DNA"/>
</dbReference>
<gene>
    <name evidence="2" type="ORF">V9T40_008603</name>
</gene>
<accession>A0AAN9TM10</accession>
<evidence type="ECO:0000313" key="2">
    <source>
        <dbReference type="EMBL" id="KAK7601162.1"/>
    </source>
</evidence>
<name>A0AAN9TM10_9HEMI</name>
<dbReference type="Proteomes" id="UP001367676">
    <property type="component" value="Unassembled WGS sequence"/>
</dbReference>
<evidence type="ECO:0000256" key="1">
    <source>
        <dbReference type="SAM" id="MobiDB-lite"/>
    </source>
</evidence>
<keyword evidence="3" id="KW-1185">Reference proteome</keyword>